<evidence type="ECO:0000256" key="1">
    <source>
        <dbReference type="ARBA" id="ARBA00022448"/>
    </source>
</evidence>
<dbReference type="CDD" id="cd03230">
    <property type="entry name" value="ABC_DR_subfamily_A"/>
    <property type="match status" value="1"/>
</dbReference>
<comment type="caution">
    <text evidence="8">The sequence shown here is derived from an EMBL/GenBank/DDBJ whole genome shotgun (WGS) entry which is preliminary data.</text>
</comment>
<dbReference type="InterPro" id="IPR017871">
    <property type="entry name" value="ABC_transporter-like_CS"/>
</dbReference>
<dbReference type="InterPro" id="IPR005895">
    <property type="entry name" value="ABC_transptr_haem_export_CcmA"/>
</dbReference>
<evidence type="ECO:0000256" key="5">
    <source>
        <dbReference type="SAM" id="MobiDB-lite"/>
    </source>
</evidence>
<dbReference type="PANTHER" id="PTHR42939">
    <property type="entry name" value="ABC TRANSPORTER ATP-BINDING PROTEIN ALBC-RELATED"/>
    <property type="match status" value="1"/>
</dbReference>
<dbReference type="InterPro" id="IPR051782">
    <property type="entry name" value="ABC_Transporter_VariousFunc"/>
</dbReference>
<gene>
    <name evidence="8" type="primary">ccmA</name>
    <name evidence="8" type="ORF">ACFFRE_07820</name>
</gene>
<feature type="region of interest" description="Disordered" evidence="5">
    <location>
        <begin position="221"/>
        <end position="248"/>
    </location>
</feature>
<keyword evidence="3" id="KW-0201">Cytochrome c-type biogenesis</keyword>
<evidence type="ECO:0000256" key="2">
    <source>
        <dbReference type="ARBA" id="ARBA00022741"/>
    </source>
</evidence>
<evidence type="ECO:0000256" key="6">
    <source>
        <dbReference type="SAM" id="SignalP"/>
    </source>
</evidence>
<dbReference type="InterPro" id="IPR003593">
    <property type="entry name" value="AAA+_ATPase"/>
</dbReference>
<reference evidence="8 9" key="1">
    <citation type="submission" date="2024-09" db="EMBL/GenBank/DDBJ databases">
        <authorList>
            <person name="Sun Q."/>
            <person name="Mori K."/>
        </authorList>
    </citation>
    <scope>NUCLEOTIDE SEQUENCE [LARGE SCALE GENOMIC DNA]</scope>
    <source>
        <strain evidence="8 9">JCM 15389</strain>
    </source>
</reference>
<name>A0ABV6C2Y4_9ACTN</name>
<feature type="domain" description="ABC transporter" evidence="7">
    <location>
        <begin position="5"/>
        <end position="232"/>
    </location>
</feature>
<keyword evidence="9" id="KW-1185">Reference proteome</keyword>
<evidence type="ECO:0000256" key="3">
    <source>
        <dbReference type="ARBA" id="ARBA00022748"/>
    </source>
</evidence>
<keyword evidence="1" id="KW-0813">Transport</keyword>
<feature type="chain" id="PRO_5045651620" evidence="6">
    <location>
        <begin position="22"/>
        <end position="248"/>
    </location>
</feature>
<evidence type="ECO:0000259" key="7">
    <source>
        <dbReference type="PROSITE" id="PS50893"/>
    </source>
</evidence>
<sequence length="248" mass="25338">MPPALCLRGAVALAGRFPALAGVDLVAEPGEVVVLAGANGAGKTSVLRVLAGLLPLSGGEGQVLGVDLRSDRRQVRHLVGMVGHAAALYDELTVEENVRFALRAARGDLGRVGLALEVVGLGGRLRRTPAGRLSAGQRRRVDLAVLVARRPALWLLDEPHASLDQAGRALVDRVIKDAAAGGATVVVASHELSTVVPMADQVVTLGGGRVLEVWRPEGWAEGGAGATSQGQDEAPVVVAGGPGGRDVA</sequence>
<dbReference type="Proteomes" id="UP001589788">
    <property type="component" value="Unassembled WGS sequence"/>
</dbReference>
<organism evidence="8 9">
    <name type="scientific">Aciditerrimonas ferrireducens</name>
    <dbReference type="NCBI Taxonomy" id="667306"/>
    <lineage>
        <taxon>Bacteria</taxon>
        <taxon>Bacillati</taxon>
        <taxon>Actinomycetota</taxon>
        <taxon>Acidimicrobiia</taxon>
        <taxon>Acidimicrobiales</taxon>
        <taxon>Acidimicrobiaceae</taxon>
        <taxon>Aciditerrimonas</taxon>
    </lineage>
</organism>
<keyword evidence="6" id="KW-0732">Signal</keyword>
<evidence type="ECO:0000256" key="4">
    <source>
        <dbReference type="ARBA" id="ARBA00022840"/>
    </source>
</evidence>
<keyword evidence="2" id="KW-0547">Nucleotide-binding</keyword>
<proteinExistence type="predicted"/>
<dbReference type="InterPro" id="IPR003439">
    <property type="entry name" value="ABC_transporter-like_ATP-bd"/>
</dbReference>
<protein>
    <submittedName>
        <fullName evidence="8">Heme ABC exporter ATP-binding protein CcmA</fullName>
    </submittedName>
</protein>
<feature type="signal peptide" evidence="6">
    <location>
        <begin position="1"/>
        <end position="21"/>
    </location>
</feature>
<dbReference type="SUPFAM" id="SSF52540">
    <property type="entry name" value="P-loop containing nucleoside triphosphate hydrolases"/>
    <property type="match status" value="1"/>
</dbReference>
<dbReference type="Pfam" id="PF00005">
    <property type="entry name" value="ABC_tran"/>
    <property type="match status" value="1"/>
</dbReference>
<dbReference type="NCBIfam" id="TIGR01189">
    <property type="entry name" value="ccmA"/>
    <property type="match status" value="1"/>
</dbReference>
<dbReference type="EMBL" id="JBHLYQ010000067">
    <property type="protein sequence ID" value="MFC0082054.1"/>
    <property type="molecule type" value="Genomic_DNA"/>
</dbReference>
<dbReference type="GO" id="GO:0005524">
    <property type="term" value="F:ATP binding"/>
    <property type="evidence" value="ECO:0007669"/>
    <property type="project" value="UniProtKB-KW"/>
</dbReference>
<dbReference type="RefSeq" id="WP_248106908.1">
    <property type="nucleotide sequence ID" value="NZ_JAKHEX010000007.1"/>
</dbReference>
<keyword evidence="4 8" id="KW-0067">ATP-binding</keyword>
<evidence type="ECO:0000313" key="8">
    <source>
        <dbReference type="EMBL" id="MFC0082054.1"/>
    </source>
</evidence>
<evidence type="ECO:0000313" key="9">
    <source>
        <dbReference type="Proteomes" id="UP001589788"/>
    </source>
</evidence>
<dbReference type="SMART" id="SM00382">
    <property type="entry name" value="AAA"/>
    <property type="match status" value="1"/>
</dbReference>
<dbReference type="PANTHER" id="PTHR42939:SF1">
    <property type="entry name" value="ABC TRANSPORTER ATP-BINDING PROTEIN ALBC-RELATED"/>
    <property type="match status" value="1"/>
</dbReference>
<dbReference type="PROSITE" id="PS00211">
    <property type="entry name" value="ABC_TRANSPORTER_1"/>
    <property type="match status" value="1"/>
</dbReference>
<dbReference type="Gene3D" id="3.40.50.300">
    <property type="entry name" value="P-loop containing nucleotide triphosphate hydrolases"/>
    <property type="match status" value="1"/>
</dbReference>
<accession>A0ABV6C2Y4</accession>
<dbReference type="PROSITE" id="PS50893">
    <property type="entry name" value="ABC_TRANSPORTER_2"/>
    <property type="match status" value="1"/>
</dbReference>
<dbReference type="InterPro" id="IPR027417">
    <property type="entry name" value="P-loop_NTPase"/>
</dbReference>